<protein>
    <submittedName>
        <fullName evidence="1">Uncharacterized protein</fullName>
    </submittedName>
</protein>
<dbReference type="EMBL" id="VAHF01000005">
    <property type="protein sequence ID" value="TXG60808.1"/>
    <property type="molecule type" value="Genomic_DNA"/>
</dbReference>
<dbReference type="OrthoDB" id="1696465at2759"/>
<proteinExistence type="predicted"/>
<name>A0A5C7HVJ5_9ROSI</name>
<reference evidence="2" key="1">
    <citation type="journal article" date="2019" name="Gigascience">
        <title>De novo genome assembly of the endangered Acer yangbiense, a plant species with extremely small populations endemic to Yunnan Province, China.</title>
        <authorList>
            <person name="Yang J."/>
            <person name="Wariss H.M."/>
            <person name="Tao L."/>
            <person name="Zhang R."/>
            <person name="Yun Q."/>
            <person name="Hollingsworth P."/>
            <person name="Dao Z."/>
            <person name="Luo G."/>
            <person name="Guo H."/>
            <person name="Ma Y."/>
            <person name="Sun W."/>
        </authorList>
    </citation>
    <scope>NUCLEOTIDE SEQUENCE [LARGE SCALE GENOMIC DNA]</scope>
    <source>
        <strain evidence="2">cv. Malutang</strain>
    </source>
</reference>
<dbReference type="Proteomes" id="UP000323000">
    <property type="component" value="Chromosome 5"/>
</dbReference>
<accession>A0A5C7HVJ5</accession>
<gene>
    <name evidence="1" type="ORF">EZV62_012171</name>
</gene>
<dbReference type="PANTHER" id="PTHR35121:SF4">
    <property type="entry name" value="SWIM-TYPE DOMAIN-CONTAINING PROTEIN"/>
    <property type="match status" value="1"/>
</dbReference>
<dbReference type="PANTHER" id="PTHR35121">
    <property type="entry name" value="HOMEODOMAIN PROTEIN 8, PUTATIVE-RELATED"/>
    <property type="match status" value="1"/>
</dbReference>
<evidence type="ECO:0000313" key="1">
    <source>
        <dbReference type="EMBL" id="TXG60808.1"/>
    </source>
</evidence>
<sequence>MAASATEMVVRLVFDGCLLLPDMEVERRPYHRNCGCALHNLKGRDSSYGYCSKQNKVIFHKKTSWSSAGCSSLLSMASPSASIANSLQPETHRILMGSKCWQAITKMGRIRGGRVPSFHLALFGFLSKLYERLGLGLDFEDSYLGFVFDRIFFLLFW</sequence>
<keyword evidence="2" id="KW-1185">Reference proteome</keyword>
<comment type="caution">
    <text evidence="1">The sequence shown here is derived from an EMBL/GenBank/DDBJ whole genome shotgun (WGS) entry which is preliminary data.</text>
</comment>
<dbReference type="AlphaFoldDB" id="A0A5C7HVJ5"/>
<evidence type="ECO:0000313" key="2">
    <source>
        <dbReference type="Proteomes" id="UP000323000"/>
    </source>
</evidence>
<organism evidence="1 2">
    <name type="scientific">Acer yangbiense</name>
    <dbReference type="NCBI Taxonomy" id="1000413"/>
    <lineage>
        <taxon>Eukaryota</taxon>
        <taxon>Viridiplantae</taxon>
        <taxon>Streptophyta</taxon>
        <taxon>Embryophyta</taxon>
        <taxon>Tracheophyta</taxon>
        <taxon>Spermatophyta</taxon>
        <taxon>Magnoliopsida</taxon>
        <taxon>eudicotyledons</taxon>
        <taxon>Gunneridae</taxon>
        <taxon>Pentapetalae</taxon>
        <taxon>rosids</taxon>
        <taxon>malvids</taxon>
        <taxon>Sapindales</taxon>
        <taxon>Sapindaceae</taxon>
        <taxon>Hippocastanoideae</taxon>
        <taxon>Acereae</taxon>
        <taxon>Acer</taxon>
    </lineage>
</organism>